<dbReference type="PANTHER" id="PTHR13454">
    <property type="entry name" value="PROTEIN MCM10 HOMOLOG"/>
    <property type="match status" value="1"/>
</dbReference>
<dbReference type="PANTHER" id="PTHR13454:SF11">
    <property type="entry name" value="PROTEIN MCM10 HOMOLOG"/>
    <property type="match status" value="1"/>
</dbReference>
<dbReference type="InterPro" id="IPR015411">
    <property type="entry name" value="Rep_factor_Mcm10_C"/>
</dbReference>
<dbReference type="Pfam" id="PF24863">
    <property type="entry name" value="zf-CCCH_Mcm10"/>
    <property type="match status" value="1"/>
</dbReference>
<evidence type="ECO:0000256" key="1">
    <source>
        <dbReference type="ARBA" id="ARBA00004123"/>
    </source>
</evidence>
<dbReference type="OMA" id="YKMPCKA"/>
<dbReference type="RefSeq" id="XP_009495858.1">
    <property type="nucleotide sequence ID" value="XM_009497583.1"/>
</dbReference>
<evidence type="ECO:0000259" key="10">
    <source>
        <dbReference type="SMART" id="SM01280"/>
    </source>
</evidence>
<organism evidence="11">
    <name type="scientific">Fonticula alba</name>
    <name type="common">Slime mold</name>
    <dbReference type="NCBI Taxonomy" id="691883"/>
    <lineage>
        <taxon>Eukaryota</taxon>
        <taxon>Rotosphaerida</taxon>
        <taxon>Fonticulaceae</taxon>
        <taxon>Fonticula</taxon>
    </lineage>
</organism>
<dbReference type="GO" id="GO:0043596">
    <property type="term" value="C:nuclear replication fork"/>
    <property type="evidence" value="ECO:0007669"/>
    <property type="project" value="TreeGrafter"/>
</dbReference>
<evidence type="ECO:0000256" key="9">
    <source>
        <dbReference type="SAM" id="MobiDB-lite"/>
    </source>
</evidence>
<dbReference type="STRING" id="691883.A0A058Z5S6"/>
<dbReference type="AlphaFoldDB" id="A0A058Z5S6"/>
<keyword evidence="4" id="KW-0235">DNA replication</keyword>
<dbReference type="InterPro" id="IPR055065">
    <property type="entry name" value="OB_MCM10"/>
</dbReference>
<evidence type="ECO:0000256" key="3">
    <source>
        <dbReference type="ARBA" id="ARBA00017770"/>
    </source>
</evidence>
<feature type="compositionally biased region" description="Polar residues" evidence="9">
    <location>
        <begin position="477"/>
        <end position="489"/>
    </location>
</feature>
<dbReference type="Pfam" id="PF09329">
    <property type="entry name" value="zf-primase"/>
    <property type="match status" value="1"/>
</dbReference>
<evidence type="ECO:0000313" key="11">
    <source>
        <dbReference type="EMBL" id="KCV69293.1"/>
    </source>
</evidence>
<dbReference type="OrthoDB" id="273123at2759"/>
<keyword evidence="5" id="KW-0479">Metal-binding</keyword>
<feature type="region of interest" description="Disordered" evidence="9">
    <location>
        <begin position="414"/>
        <end position="447"/>
    </location>
</feature>
<evidence type="ECO:0000256" key="8">
    <source>
        <dbReference type="ARBA" id="ARBA00023242"/>
    </source>
</evidence>
<dbReference type="SMART" id="SM01280">
    <property type="entry name" value="Mcm10"/>
    <property type="match status" value="1"/>
</dbReference>
<comment type="similarity">
    <text evidence="2">Belongs to the MCM10 family.</text>
</comment>
<feature type="region of interest" description="Disordered" evidence="9">
    <location>
        <begin position="468"/>
        <end position="492"/>
    </location>
</feature>
<dbReference type="GO" id="GO:0003688">
    <property type="term" value="F:DNA replication origin binding"/>
    <property type="evidence" value="ECO:0007669"/>
    <property type="project" value="TreeGrafter"/>
</dbReference>
<keyword evidence="7" id="KW-0862">Zinc</keyword>
<sequence>MSASDAPPRVDATPSTSGAAPPSPSRPEMAPPAPSEERPRAQDPVALATAMFHTAIELSPVFQSQGKIRALVAGTRELRVSQLAAYSTQAKEESLSVLGILTAKSDPLKSSKGELYVRWKLTDLRGDTSNPRASAALLLFGSVFKDHADIEEGTAILLRRPKVLPQTTTDQTTTLFIRDSRQLCPIGRAVHFGVCDAIRTSTGQRCTIKIDTSRGPTCEHHLMMAFRSSVLNRAELRVGPSSVRPDTGTRRQGRNSTLDVAHLAGPEAAGLKLLPDGQLVDLGTLAKNRAADAAAAHRSFEKFLEANPQMRRPAPAAELSYKRERTSLELSDPGSELNSRAFVPIIGGGLGPSVVGAHLSASGKSTPAKRPRTAPDAAPLIDLELPEVATDIAISQMAVATELGRRAVASNGPALFPAPDPSVPRTQAEALPADVRRSSSLDTAGRSRSSVVSNSVLLSAFERRRPAATASAVKASSGKSNPKEASSGATRDPSADALMKALGMDASLVKSAGSARSLQQDKINAEEKKQRDVVFNRLAKQERAYDRMRKVQFITVRAVFCPSCDLWSEKPTPMCDELGHAYRTGQPRKKHFFRCTNCRWRTDSLYPYPRHQCFNCKSNGFLPCGMVDEDAAKISDFTGLDEEYGKNLKE</sequence>
<evidence type="ECO:0000256" key="6">
    <source>
        <dbReference type="ARBA" id="ARBA00022771"/>
    </source>
</evidence>
<reference evidence="11" key="1">
    <citation type="submission" date="2013-04" db="EMBL/GenBank/DDBJ databases">
        <title>The Genome Sequence of Fonticula alba ATCC 38817.</title>
        <authorList>
            <consortium name="The Broad Institute Genomics Platform"/>
            <person name="Russ C."/>
            <person name="Cuomo C."/>
            <person name="Burger G."/>
            <person name="Gray M.W."/>
            <person name="Holland P.W.H."/>
            <person name="King N."/>
            <person name="Lang F.B.F."/>
            <person name="Roger A.J."/>
            <person name="Ruiz-Trillo I."/>
            <person name="Brown M."/>
            <person name="Walker B."/>
            <person name="Young S."/>
            <person name="Zeng Q."/>
            <person name="Gargeya S."/>
            <person name="Fitzgerald M."/>
            <person name="Haas B."/>
            <person name="Abouelleil A."/>
            <person name="Allen A.W."/>
            <person name="Alvarado L."/>
            <person name="Arachchi H.M."/>
            <person name="Berlin A.M."/>
            <person name="Chapman S.B."/>
            <person name="Gainer-Dewar J."/>
            <person name="Goldberg J."/>
            <person name="Griggs A."/>
            <person name="Gujja S."/>
            <person name="Hansen M."/>
            <person name="Howarth C."/>
            <person name="Imamovic A."/>
            <person name="Ireland A."/>
            <person name="Larimer J."/>
            <person name="McCowan C."/>
            <person name="Murphy C."/>
            <person name="Pearson M."/>
            <person name="Poon T.W."/>
            <person name="Priest M."/>
            <person name="Roberts A."/>
            <person name="Saif S."/>
            <person name="Shea T."/>
            <person name="Sisk P."/>
            <person name="Sykes S."/>
            <person name="Wortman J."/>
            <person name="Nusbaum C."/>
            <person name="Birren B."/>
        </authorList>
    </citation>
    <scope>NUCLEOTIDE SEQUENCE [LARGE SCALE GENOMIC DNA]</scope>
    <source>
        <strain evidence="11">ATCC 38817</strain>
    </source>
</reference>
<dbReference type="Pfam" id="PF22379">
    <property type="entry name" value="OB_MCM10"/>
    <property type="match status" value="1"/>
</dbReference>
<gene>
    <name evidence="11" type="ORF">H696_03729</name>
</gene>
<dbReference type="eggNOG" id="KOG3056">
    <property type="taxonomic scope" value="Eukaryota"/>
</dbReference>
<evidence type="ECO:0000313" key="12">
    <source>
        <dbReference type="Proteomes" id="UP000030693"/>
    </source>
</evidence>
<feature type="compositionally biased region" description="Pro residues" evidence="9">
    <location>
        <begin position="21"/>
        <end position="34"/>
    </location>
</feature>
<accession>A0A058Z5S6</accession>
<keyword evidence="12" id="KW-1185">Reference proteome</keyword>
<dbReference type="Proteomes" id="UP000030693">
    <property type="component" value="Unassembled WGS sequence"/>
</dbReference>
<protein>
    <recommendedName>
        <fullName evidence="3">Protein MCM10 homolog</fullName>
    </recommendedName>
</protein>
<dbReference type="Gene3D" id="2.40.50.140">
    <property type="entry name" value="Nucleic acid-binding proteins"/>
    <property type="match status" value="1"/>
</dbReference>
<evidence type="ECO:0000256" key="5">
    <source>
        <dbReference type="ARBA" id="ARBA00022723"/>
    </source>
</evidence>
<dbReference type="GeneID" id="20528454"/>
<dbReference type="GO" id="GO:0003697">
    <property type="term" value="F:single-stranded DNA binding"/>
    <property type="evidence" value="ECO:0007669"/>
    <property type="project" value="InterPro"/>
</dbReference>
<dbReference type="InterPro" id="IPR015408">
    <property type="entry name" value="Znf_Mcm10/DnaG"/>
</dbReference>
<evidence type="ECO:0000256" key="2">
    <source>
        <dbReference type="ARBA" id="ARBA00009679"/>
    </source>
</evidence>
<dbReference type="GO" id="GO:0008270">
    <property type="term" value="F:zinc ion binding"/>
    <property type="evidence" value="ECO:0007669"/>
    <property type="project" value="UniProtKB-KW"/>
</dbReference>
<proteinExistence type="inferred from homology"/>
<evidence type="ECO:0000256" key="4">
    <source>
        <dbReference type="ARBA" id="ARBA00022705"/>
    </source>
</evidence>
<keyword evidence="8" id="KW-0539">Nucleus</keyword>
<dbReference type="EMBL" id="KB932206">
    <property type="protein sequence ID" value="KCV69293.1"/>
    <property type="molecule type" value="Genomic_DNA"/>
</dbReference>
<name>A0A058Z5S6_FONAL</name>
<evidence type="ECO:0000256" key="7">
    <source>
        <dbReference type="ARBA" id="ARBA00022833"/>
    </source>
</evidence>
<keyword evidence="6" id="KW-0863">Zinc-finger</keyword>
<dbReference type="InterPro" id="IPR040184">
    <property type="entry name" value="Mcm10"/>
</dbReference>
<dbReference type="GO" id="GO:0006270">
    <property type="term" value="P:DNA replication initiation"/>
    <property type="evidence" value="ECO:0007669"/>
    <property type="project" value="InterPro"/>
</dbReference>
<feature type="domain" description="Replication factor Mcm10 C-terminal" evidence="10">
    <location>
        <begin position="243"/>
        <end position="643"/>
    </location>
</feature>
<comment type="subcellular location">
    <subcellularLocation>
        <location evidence="1">Nucleus</location>
    </subcellularLocation>
</comment>
<feature type="region of interest" description="Disordered" evidence="9">
    <location>
        <begin position="1"/>
        <end position="42"/>
    </location>
</feature>
<dbReference type="InterPro" id="IPR012340">
    <property type="entry name" value="NA-bd_OB-fold"/>
</dbReference>